<reference evidence="2" key="1">
    <citation type="submission" date="2023-08" db="EMBL/GenBank/DDBJ databases">
        <authorList>
            <person name="Alioto T."/>
            <person name="Alioto T."/>
            <person name="Gomez Garrido J."/>
        </authorList>
    </citation>
    <scope>NUCLEOTIDE SEQUENCE</scope>
</reference>
<evidence type="ECO:0000256" key="1">
    <source>
        <dbReference type="SAM" id="MobiDB-lite"/>
    </source>
</evidence>
<evidence type="ECO:0000313" key="2">
    <source>
        <dbReference type="EMBL" id="CAI9734093.1"/>
    </source>
</evidence>
<sequence>MFIGTNKEGRRGGEEEEKEEQKKKKKRERGGGDGEVVGEVEGSGEGRRLGIEKVFDINRHFLYKSFFGGNVLTRCFLLIQLHSTVNFDRFLC</sequence>
<organism evidence="2 3">
    <name type="scientific">Octopus vulgaris</name>
    <name type="common">Common octopus</name>
    <dbReference type="NCBI Taxonomy" id="6645"/>
    <lineage>
        <taxon>Eukaryota</taxon>
        <taxon>Metazoa</taxon>
        <taxon>Spiralia</taxon>
        <taxon>Lophotrochozoa</taxon>
        <taxon>Mollusca</taxon>
        <taxon>Cephalopoda</taxon>
        <taxon>Coleoidea</taxon>
        <taxon>Octopodiformes</taxon>
        <taxon>Octopoda</taxon>
        <taxon>Incirrata</taxon>
        <taxon>Octopodidae</taxon>
        <taxon>Octopus</taxon>
    </lineage>
</organism>
<keyword evidence="3" id="KW-1185">Reference proteome</keyword>
<accession>A0AA36FH06</accession>
<evidence type="ECO:0000313" key="3">
    <source>
        <dbReference type="Proteomes" id="UP001162480"/>
    </source>
</evidence>
<name>A0AA36FH06_OCTVU</name>
<dbReference type="Proteomes" id="UP001162480">
    <property type="component" value="Chromosome 15"/>
</dbReference>
<gene>
    <name evidence="2" type="ORF">OCTVUL_1B027451</name>
</gene>
<feature type="region of interest" description="Disordered" evidence="1">
    <location>
        <begin position="1"/>
        <end position="41"/>
    </location>
</feature>
<proteinExistence type="predicted"/>
<dbReference type="EMBL" id="OX597828">
    <property type="protein sequence ID" value="CAI9734093.1"/>
    <property type="molecule type" value="Genomic_DNA"/>
</dbReference>
<protein>
    <submittedName>
        <fullName evidence="2">Uncharacterized protein</fullName>
    </submittedName>
</protein>
<dbReference type="AlphaFoldDB" id="A0AA36FH06"/>